<keyword evidence="2" id="KW-0677">Repeat</keyword>
<feature type="non-terminal residue" evidence="3">
    <location>
        <position position="122"/>
    </location>
</feature>
<dbReference type="Gene3D" id="2.120.10.80">
    <property type="entry name" value="Kelch-type beta propeller"/>
    <property type="match status" value="1"/>
</dbReference>
<dbReference type="OrthoDB" id="286745at2759"/>
<proteinExistence type="predicted"/>
<keyword evidence="1" id="KW-0880">Kelch repeat</keyword>
<dbReference type="SUPFAM" id="SSF50965">
    <property type="entry name" value="Galactose oxidase, central domain"/>
    <property type="match status" value="1"/>
</dbReference>
<dbReference type="AlphaFoldDB" id="A0A812MQ45"/>
<dbReference type="PANTHER" id="PTHR46093">
    <property type="entry name" value="ACYL-COA-BINDING DOMAIN-CONTAINING PROTEIN 5"/>
    <property type="match status" value="1"/>
</dbReference>
<evidence type="ECO:0000256" key="2">
    <source>
        <dbReference type="ARBA" id="ARBA00022737"/>
    </source>
</evidence>
<dbReference type="Proteomes" id="UP000649617">
    <property type="component" value="Unassembled WGS sequence"/>
</dbReference>
<comment type="caution">
    <text evidence="3">The sequence shown here is derived from an EMBL/GenBank/DDBJ whole genome shotgun (WGS) entry which is preliminary data.</text>
</comment>
<protein>
    <submittedName>
        <fullName evidence="3">RngB protein</fullName>
    </submittedName>
</protein>
<dbReference type="EMBL" id="CAJNIZ010009165">
    <property type="protein sequence ID" value="CAE7276900.1"/>
    <property type="molecule type" value="Genomic_DNA"/>
</dbReference>
<name>A0A812MQ45_SYMPI</name>
<sequence>LGERLSDVWALELKEVMAWKKLQPTGPSPSGRHEHSAIYDPESHSMLIFGGMDGSDGHLSDVWALDLKVMAWKKLQPTGTSPSGRMEHSAIYDPESHSMLIFGGMDGLGKRLSDVWALELEV</sequence>
<gene>
    <name evidence="3" type="primary">rngB</name>
    <name evidence="3" type="ORF">SPIL2461_LOCUS6180</name>
</gene>
<evidence type="ECO:0000256" key="1">
    <source>
        <dbReference type="ARBA" id="ARBA00022441"/>
    </source>
</evidence>
<evidence type="ECO:0000313" key="4">
    <source>
        <dbReference type="Proteomes" id="UP000649617"/>
    </source>
</evidence>
<reference evidence="3" key="1">
    <citation type="submission" date="2021-02" db="EMBL/GenBank/DDBJ databases">
        <authorList>
            <person name="Dougan E. K."/>
            <person name="Rhodes N."/>
            <person name="Thang M."/>
            <person name="Chan C."/>
        </authorList>
    </citation>
    <scope>NUCLEOTIDE SEQUENCE</scope>
</reference>
<keyword evidence="4" id="KW-1185">Reference proteome</keyword>
<evidence type="ECO:0000313" key="3">
    <source>
        <dbReference type="EMBL" id="CAE7276900.1"/>
    </source>
</evidence>
<organism evidence="3 4">
    <name type="scientific">Symbiodinium pilosum</name>
    <name type="common">Dinoflagellate</name>
    <dbReference type="NCBI Taxonomy" id="2952"/>
    <lineage>
        <taxon>Eukaryota</taxon>
        <taxon>Sar</taxon>
        <taxon>Alveolata</taxon>
        <taxon>Dinophyceae</taxon>
        <taxon>Suessiales</taxon>
        <taxon>Symbiodiniaceae</taxon>
        <taxon>Symbiodinium</taxon>
    </lineage>
</organism>
<dbReference type="InterPro" id="IPR011043">
    <property type="entry name" value="Gal_Oxase/kelch_b-propeller"/>
</dbReference>
<dbReference type="Pfam" id="PF24681">
    <property type="entry name" value="Kelch_KLHDC2_KLHL20_DRC7"/>
    <property type="match status" value="1"/>
</dbReference>
<dbReference type="PANTHER" id="PTHR46093:SF18">
    <property type="entry name" value="FIBRONECTIN TYPE-III DOMAIN-CONTAINING PROTEIN"/>
    <property type="match status" value="1"/>
</dbReference>
<accession>A0A812MQ45</accession>
<dbReference type="InterPro" id="IPR015915">
    <property type="entry name" value="Kelch-typ_b-propeller"/>
</dbReference>